<accession>A0A626INM1</accession>
<proteinExistence type="predicted"/>
<evidence type="ECO:0000256" key="1">
    <source>
        <dbReference type="SAM" id="Phobius"/>
    </source>
</evidence>
<evidence type="ECO:0000313" key="2">
    <source>
        <dbReference type="EMBL" id="EDA9001212.1"/>
    </source>
</evidence>
<dbReference type="EMBL" id="AALLPK010000031">
    <property type="protein sequence ID" value="EDA9001212.1"/>
    <property type="molecule type" value="Genomic_DNA"/>
</dbReference>
<reference evidence="2" key="1">
    <citation type="submission" date="2018-07" db="EMBL/GenBank/DDBJ databases">
        <authorList>
            <person name="Ashton P.M."/>
            <person name="Dallman T."/>
            <person name="Nair S."/>
            <person name="De Pinna E."/>
            <person name="Peters T."/>
            <person name="Grant K."/>
        </authorList>
    </citation>
    <scope>NUCLEOTIDE SEQUENCE</scope>
    <source>
        <strain evidence="2">207541</strain>
    </source>
</reference>
<protein>
    <submittedName>
        <fullName evidence="2">Uncharacterized protein</fullName>
    </submittedName>
</protein>
<comment type="caution">
    <text evidence="2">The sequence shown here is derived from an EMBL/GenBank/DDBJ whole genome shotgun (WGS) entry which is preliminary data.</text>
</comment>
<keyword evidence="1" id="KW-0812">Transmembrane</keyword>
<keyword evidence="1" id="KW-1133">Transmembrane helix</keyword>
<name>A0A626INM1_SALET</name>
<feature type="transmembrane region" description="Helical" evidence="1">
    <location>
        <begin position="12"/>
        <end position="29"/>
    </location>
</feature>
<organism evidence="2">
    <name type="scientific">Salmonella enterica subsp. enterica serovar Stanley</name>
    <dbReference type="NCBI Taxonomy" id="192953"/>
    <lineage>
        <taxon>Bacteria</taxon>
        <taxon>Pseudomonadati</taxon>
        <taxon>Pseudomonadota</taxon>
        <taxon>Gammaproteobacteria</taxon>
        <taxon>Enterobacterales</taxon>
        <taxon>Enterobacteriaceae</taxon>
        <taxon>Salmonella</taxon>
    </lineage>
</organism>
<gene>
    <name evidence="2" type="ORF">A4N30_22415</name>
</gene>
<keyword evidence="1" id="KW-0472">Membrane</keyword>
<dbReference type="AlphaFoldDB" id="A0A626INM1"/>
<sequence>MSNKRRTINKGIIISNIILVLTGLTLLANGFTAGYAFLIIAFIWLLVTWGTGTLFILSNTPQAVLFKYDDSNNKEDKKQ</sequence>
<feature type="transmembrane region" description="Helical" evidence="1">
    <location>
        <begin position="35"/>
        <end position="57"/>
    </location>
</feature>